<dbReference type="EMBL" id="CP041046">
    <property type="protein sequence ID" value="QDE38255.1"/>
    <property type="molecule type" value="Genomic_DNA"/>
</dbReference>
<keyword evidence="1" id="KW-0732">Signal</keyword>
<feature type="signal peptide" evidence="1">
    <location>
        <begin position="1"/>
        <end position="25"/>
    </location>
</feature>
<organism evidence="2 3">
    <name type="scientific">Luteibacter pinisoli</name>
    <dbReference type="NCBI Taxonomy" id="2589080"/>
    <lineage>
        <taxon>Bacteria</taxon>
        <taxon>Pseudomonadati</taxon>
        <taxon>Pseudomonadota</taxon>
        <taxon>Gammaproteobacteria</taxon>
        <taxon>Lysobacterales</taxon>
        <taxon>Rhodanobacteraceae</taxon>
        <taxon>Luteibacter</taxon>
    </lineage>
</organism>
<protein>
    <submittedName>
        <fullName evidence="2">Uncharacterized protein</fullName>
    </submittedName>
</protein>
<dbReference type="Proteomes" id="UP000316093">
    <property type="component" value="Chromosome"/>
</dbReference>
<name>A0A4Y5Z0Q3_9GAMM</name>
<reference evidence="2 3" key="1">
    <citation type="submission" date="2019-06" db="EMBL/GenBank/DDBJ databases">
        <title>A complete genome sequence for Luteibacter pinisoli MAH-14.</title>
        <authorList>
            <person name="Baltrus D.A."/>
        </authorList>
    </citation>
    <scope>NUCLEOTIDE SEQUENCE [LARGE SCALE GENOMIC DNA]</scope>
    <source>
        <strain evidence="2 3">MAH-14</strain>
    </source>
</reference>
<gene>
    <name evidence="2" type="ORF">FIV34_03075</name>
</gene>
<accession>A0A4Y5Z0Q3</accession>
<feature type="chain" id="PRO_5021501270" evidence="1">
    <location>
        <begin position="26"/>
        <end position="61"/>
    </location>
</feature>
<dbReference type="AlphaFoldDB" id="A0A4Y5Z0Q3"/>
<dbReference type="KEGG" id="lpy:FIV34_03075"/>
<dbReference type="RefSeq" id="WP_139979565.1">
    <property type="nucleotide sequence ID" value="NZ_CP041046.1"/>
</dbReference>
<evidence type="ECO:0000313" key="2">
    <source>
        <dbReference type="EMBL" id="QDE38255.1"/>
    </source>
</evidence>
<keyword evidence="3" id="KW-1185">Reference proteome</keyword>
<evidence type="ECO:0000313" key="3">
    <source>
        <dbReference type="Proteomes" id="UP000316093"/>
    </source>
</evidence>
<sequence length="61" mass="6185">MRTVIRSAVAFASFAVVLASGSAMAVTASSARVGHAATIDLKALLVPVKCKNPAECSVKNP</sequence>
<evidence type="ECO:0000256" key="1">
    <source>
        <dbReference type="SAM" id="SignalP"/>
    </source>
</evidence>
<proteinExistence type="predicted"/>